<sequence>MKVSGFWVLLFVIGTAIMLLSFSRDKTSSSMPDAIFAQHSGGMAVMAVTTASRKLKENGYNSNNKEKHNVGKVNLEDYHPIDPVPSSKASVRPGPIEHGSPLIPYIPRPSPPGGHSTNGGSV</sequence>
<gene>
    <name evidence="1" type="ORF">OWV82_024849</name>
</gene>
<proteinExistence type="predicted"/>
<protein>
    <submittedName>
        <fullName evidence="1">Sulfhydryl oxidase</fullName>
    </submittedName>
</protein>
<organism evidence="1 2">
    <name type="scientific">Melia azedarach</name>
    <name type="common">Chinaberry tree</name>
    <dbReference type="NCBI Taxonomy" id="155640"/>
    <lineage>
        <taxon>Eukaryota</taxon>
        <taxon>Viridiplantae</taxon>
        <taxon>Streptophyta</taxon>
        <taxon>Embryophyta</taxon>
        <taxon>Tracheophyta</taxon>
        <taxon>Spermatophyta</taxon>
        <taxon>Magnoliopsida</taxon>
        <taxon>eudicotyledons</taxon>
        <taxon>Gunneridae</taxon>
        <taxon>Pentapetalae</taxon>
        <taxon>rosids</taxon>
        <taxon>malvids</taxon>
        <taxon>Sapindales</taxon>
        <taxon>Meliaceae</taxon>
        <taxon>Melia</taxon>
    </lineage>
</organism>
<keyword evidence="2" id="KW-1185">Reference proteome</keyword>
<accession>A0ACC1WS05</accession>
<reference evidence="1 2" key="1">
    <citation type="journal article" date="2023" name="Science">
        <title>Complex scaffold remodeling in plant triterpene biosynthesis.</title>
        <authorList>
            <person name="De La Pena R."/>
            <person name="Hodgson H."/>
            <person name="Liu J.C."/>
            <person name="Stephenson M.J."/>
            <person name="Martin A.C."/>
            <person name="Owen C."/>
            <person name="Harkess A."/>
            <person name="Leebens-Mack J."/>
            <person name="Jimenez L.E."/>
            <person name="Osbourn A."/>
            <person name="Sattely E.S."/>
        </authorList>
    </citation>
    <scope>NUCLEOTIDE SEQUENCE [LARGE SCALE GENOMIC DNA]</scope>
    <source>
        <strain evidence="2">cv. JPN11</strain>
        <tissue evidence="1">Leaf</tissue>
    </source>
</reference>
<dbReference type="Proteomes" id="UP001164539">
    <property type="component" value="Chromosome 14"/>
</dbReference>
<evidence type="ECO:0000313" key="2">
    <source>
        <dbReference type="Proteomes" id="UP001164539"/>
    </source>
</evidence>
<evidence type="ECO:0000313" key="1">
    <source>
        <dbReference type="EMBL" id="KAJ4701637.1"/>
    </source>
</evidence>
<comment type="caution">
    <text evidence="1">The sequence shown here is derived from an EMBL/GenBank/DDBJ whole genome shotgun (WGS) entry which is preliminary data.</text>
</comment>
<dbReference type="EMBL" id="CM051407">
    <property type="protein sequence ID" value="KAJ4701637.1"/>
    <property type="molecule type" value="Genomic_DNA"/>
</dbReference>
<name>A0ACC1WS05_MELAZ</name>